<gene>
    <name evidence="1" type="ORF">GGR32_001293</name>
</gene>
<accession>A0A840EI51</accession>
<evidence type="ECO:0000313" key="1">
    <source>
        <dbReference type="EMBL" id="MBB4119002.1"/>
    </source>
</evidence>
<name>A0A840EI51_9FLAO</name>
<dbReference type="Pfam" id="PF06197">
    <property type="entry name" value="DUF998"/>
    <property type="match status" value="1"/>
</dbReference>
<dbReference type="EMBL" id="JACIFO010000004">
    <property type="protein sequence ID" value="MBB4119002.1"/>
    <property type="molecule type" value="Genomic_DNA"/>
</dbReference>
<protein>
    <submittedName>
        <fullName evidence="1">Uncharacterized protein</fullName>
    </submittedName>
</protein>
<reference evidence="1 2" key="1">
    <citation type="submission" date="2020-08" db="EMBL/GenBank/DDBJ databases">
        <title>Genomic Encyclopedia of Type Strains, Phase IV (KMG-IV): sequencing the most valuable type-strain genomes for metagenomic binning, comparative biology and taxonomic classification.</title>
        <authorList>
            <person name="Goeker M."/>
        </authorList>
    </citation>
    <scope>NUCLEOTIDE SEQUENCE [LARGE SCALE GENOMIC DNA]</scope>
    <source>
        <strain evidence="1 2">DSM 29568</strain>
    </source>
</reference>
<keyword evidence="2" id="KW-1185">Reference proteome</keyword>
<sequence length="50" mass="5026">MKTKGGKIGGILMLIAAIGNFLAGIFNTDPIHTLPENMTTSGSVHTGAAG</sequence>
<organism evidence="1 2">
    <name type="scientific">Mesonia hippocampi</name>
    <dbReference type="NCBI Taxonomy" id="1628250"/>
    <lineage>
        <taxon>Bacteria</taxon>
        <taxon>Pseudomonadati</taxon>
        <taxon>Bacteroidota</taxon>
        <taxon>Flavobacteriia</taxon>
        <taxon>Flavobacteriales</taxon>
        <taxon>Flavobacteriaceae</taxon>
        <taxon>Mesonia</taxon>
    </lineage>
</organism>
<dbReference type="AlphaFoldDB" id="A0A840EI51"/>
<proteinExistence type="predicted"/>
<dbReference type="Proteomes" id="UP000553034">
    <property type="component" value="Unassembled WGS sequence"/>
</dbReference>
<dbReference type="InterPro" id="IPR009339">
    <property type="entry name" value="DUF998"/>
</dbReference>
<comment type="caution">
    <text evidence="1">The sequence shown here is derived from an EMBL/GenBank/DDBJ whole genome shotgun (WGS) entry which is preliminary data.</text>
</comment>
<evidence type="ECO:0000313" key="2">
    <source>
        <dbReference type="Proteomes" id="UP000553034"/>
    </source>
</evidence>